<dbReference type="Pfam" id="PF05534">
    <property type="entry name" value="HicB"/>
    <property type="match status" value="1"/>
</dbReference>
<evidence type="ECO:0000313" key="2">
    <source>
        <dbReference type="Proteomes" id="UP000216454"/>
    </source>
</evidence>
<evidence type="ECO:0000313" key="1">
    <source>
        <dbReference type="EMBL" id="OZG48890.1"/>
    </source>
</evidence>
<keyword evidence="2" id="KW-1185">Reference proteome</keyword>
<dbReference type="Proteomes" id="UP000216454">
    <property type="component" value="Unassembled WGS sequence"/>
</dbReference>
<dbReference type="EMBL" id="MWWQ01000019">
    <property type="protein sequence ID" value="OZG48890.1"/>
    <property type="molecule type" value="Genomic_DNA"/>
</dbReference>
<proteinExistence type="predicted"/>
<sequence>MNTVAQYADHYAYRVQWSEEDGEYVGTVVEFPGLSWLSLTPGETLDGIRRVTGECVEDMLAHGEQPPQPLSDRSYSGRFNVRITPDAHRRLALEAQEEGVSLNHLVAERLAV</sequence>
<gene>
    <name evidence="1" type="ORF">PSSU_1714</name>
</gene>
<protein>
    <submittedName>
        <fullName evidence="1">Antitoxin HicB</fullName>
    </submittedName>
</protein>
<dbReference type="RefSeq" id="WP_094692018.1">
    <property type="nucleotide sequence ID" value="NZ_MWWQ01000019.1"/>
</dbReference>
<dbReference type="SUPFAM" id="SSF143100">
    <property type="entry name" value="TTHA1013/TTHA0281-like"/>
    <property type="match status" value="1"/>
</dbReference>
<accession>A0A261EPW0</accession>
<name>A0A261EPW0_9BIFI</name>
<dbReference type="SUPFAM" id="SSF47598">
    <property type="entry name" value="Ribbon-helix-helix"/>
    <property type="match status" value="1"/>
</dbReference>
<organism evidence="1 2">
    <name type="scientific">Pseudoscardovia suis</name>
    <dbReference type="NCBI Taxonomy" id="987063"/>
    <lineage>
        <taxon>Bacteria</taxon>
        <taxon>Bacillati</taxon>
        <taxon>Actinomycetota</taxon>
        <taxon>Actinomycetes</taxon>
        <taxon>Bifidobacteriales</taxon>
        <taxon>Bifidobacteriaceae</taxon>
        <taxon>Pseudoscardovia</taxon>
    </lineage>
</organism>
<dbReference type="GO" id="GO:0006355">
    <property type="term" value="P:regulation of DNA-templated transcription"/>
    <property type="evidence" value="ECO:0007669"/>
    <property type="project" value="InterPro"/>
</dbReference>
<dbReference type="InterPro" id="IPR010985">
    <property type="entry name" value="Ribbon_hlx_hlx"/>
</dbReference>
<dbReference type="OrthoDB" id="5297106at2"/>
<dbReference type="Gene3D" id="3.30.160.250">
    <property type="match status" value="1"/>
</dbReference>
<reference evidence="1 2" key="1">
    <citation type="journal article" date="2017" name="BMC Genomics">
        <title>Comparative genomic and phylogenomic analyses of the Bifidobacteriaceae family.</title>
        <authorList>
            <person name="Lugli G.A."/>
            <person name="Milani C."/>
            <person name="Turroni F."/>
            <person name="Duranti S."/>
            <person name="Mancabelli L."/>
            <person name="Mangifesta M."/>
            <person name="Ferrario C."/>
            <person name="Modesto M."/>
            <person name="Mattarelli P."/>
            <person name="Jiri K."/>
            <person name="van Sinderen D."/>
            <person name="Ventura M."/>
        </authorList>
    </citation>
    <scope>NUCLEOTIDE SEQUENCE [LARGE SCALE GENOMIC DNA]</scope>
    <source>
        <strain evidence="1 2">DSM 24744</strain>
    </source>
</reference>
<dbReference type="InterPro" id="IPR008651">
    <property type="entry name" value="Uncharacterised_HicB"/>
</dbReference>
<dbReference type="AlphaFoldDB" id="A0A261EPW0"/>
<dbReference type="InterPro" id="IPR035069">
    <property type="entry name" value="TTHA1013/TTHA0281-like"/>
</dbReference>
<comment type="caution">
    <text evidence="1">The sequence shown here is derived from an EMBL/GenBank/DDBJ whole genome shotgun (WGS) entry which is preliminary data.</text>
</comment>